<dbReference type="OrthoDB" id="4196109at2"/>
<sequence>MTADPSRPGAFAGVYQPLPAPVYRLEYQQLLAAGALVDRAGRPVSGAPCPTCDWLVDTATCPGSLPCPRCSVKAEQRCIRPSGHAADRFHTGRVRAAEAQDRAREEAGDPTLLAPWPEHPTPNERLLP</sequence>
<accession>A0A6N7L4Q0</accession>
<dbReference type="EMBL" id="WBOF01000004">
    <property type="protein sequence ID" value="MQS17264.1"/>
    <property type="molecule type" value="Genomic_DNA"/>
</dbReference>
<dbReference type="RefSeq" id="WP_153469834.1">
    <property type="nucleotide sequence ID" value="NZ_WBOF01000004.1"/>
</dbReference>
<evidence type="ECO:0000313" key="3">
    <source>
        <dbReference type="Proteomes" id="UP000450000"/>
    </source>
</evidence>
<evidence type="ECO:0000313" key="2">
    <source>
        <dbReference type="EMBL" id="MQS17264.1"/>
    </source>
</evidence>
<protein>
    <submittedName>
        <fullName evidence="2">Uncharacterized protein</fullName>
    </submittedName>
</protein>
<gene>
    <name evidence="2" type="ORF">F7Q99_35075</name>
</gene>
<keyword evidence="3" id="KW-1185">Reference proteome</keyword>
<evidence type="ECO:0000256" key="1">
    <source>
        <dbReference type="SAM" id="MobiDB-lite"/>
    </source>
</evidence>
<dbReference type="Proteomes" id="UP000450000">
    <property type="component" value="Unassembled WGS sequence"/>
</dbReference>
<organism evidence="2 3">
    <name type="scientific">Streptomyces kaniharaensis</name>
    <dbReference type="NCBI Taxonomy" id="212423"/>
    <lineage>
        <taxon>Bacteria</taxon>
        <taxon>Bacillati</taxon>
        <taxon>Actinomycetota</taxon>
        <taxon>Actinomycetes</taxon>
        <taxon>Kitasatosporales</taxon>
        <taxon>Streptomycetaceae</taxon>
        <taxon>Streptomyces</taxon>
    </lineage>
</organism>
<dbReference type="AlphaFoldDB" id="A0A6N7L4Q0"/>
<feature type="region of interest" description="Disordered" evidence="1">
    <location>
        <begin position="89"/>
        <end position="128"/>
    </location>
</feature>
<feature type="compositionally biased region" description="Basic and acidic residues" evidence="1">
    <location>
        <begin position="89"/>
        <end position="107"/>
    </location>
</feature>
<reference evidence="2 3" key="1">
    <citation type="submission" date="2019-09" db="EMBL/GenBank/DDBJ databases">
        <title>Genome Sequences of Streptomyces kaniharaensis ATCC 21070.</title>
        <authorList>
            <person name="Zhu W."/>
            <person name="De Crecy-Lagard V."/>
            <person name="Richards N.G."/>
        </authorList>
    </citation>
    <scope>NUCLEOTIDE SEQUENCE [LARGE SCALE GENOMIC DNA]</scope>
    <source>
        <strain evidence="2 3">SF-557</strain>
    </source>
</reference>
<proteinExistence type="predicted"/>
<comment type="caution">
    <text evidence="2">The sequence shown here is derived from an EMBL/GenBank/DDBJ whole genome shotgun (WGS) entry which is preliminary data.</text>
</comment>
<name>A0A6N7L4Q0_9ACTN</name>